<sequence length="199" mass="22566">MNSFKMLDAAIRPTRRIRPFSLVEVRKLFCCNQHGITSTSNVFHINASAPLTVCIKSAYTGNRLTQHSIYTTANCFSQWINIETGKEYTVSLEELRKLVDDDDDEVVLIDVRQPNEVAKGRVPCKRYVNIPVGAMFAALSMNDDDFKKEYGIEKPGKEDDIVFMCLGGVRSTWAFQVAQHFGFSKSKHYPGGWAEWSRS</sequence>
<dbReference type="Gene3D" id="3.40.250.10">
    <property type="entry name" value="Rhodanese-like domain"/>
    <property type="match status" value="1"/>
</dbReference>
<dbReference type="Pfam" id="PF00581">
    <property type="entry name" value="Rhodanese"/>
    <property type="match status" value="1"/>
</dbReference>
<gene>
    <name evidence="2" type="ORF">CVLEPA_LOCUS22655</name>
</gene>
<dbReference type="SMART" id="SM00450">
    <property type="entry name" value="RHOD"/>
    <property type="match status" value="1"/>
</dbReference>
<organism evidence="2 3">
    <name type="scientific">Clavelina lepadiformis</name>
    <name type="common">Light-bulb sea squirt</name>
    <name type="synonym">Ascidia lepadiformis</name>
    <dbReference type="NCBI Taxonomy" id="159417"/>
    <lineage>
        <taxon>Eukaryota</taxon>
        <taxon>Metazoa</taxon>
        <taxon>Chordata</taxon>
        <taxon>Tunicata</taxon>
        <taxon>Ascidiacea</taxon>
        <taxon>Aplousobranchia</taxon>
        <taxon>Clavelinidae</taxon>
        <taxon>Clavelina</taxon>
    </lineage>
</organism>
<dbReference type="PANTHER" id="PTHR44086">
    <property type="entry name" value="THIOSULFATE SULFURTRANSFERASE RDL2, MITOCHONDRIAL-RELATED"/>
    <property type="match status" value="1"/>
</dbReference>
<name>A0ABP0GGT0_CLALP</name>
<feature type="domain" description="Rhodanese" evidence="1">
    <location>
        <begin position="102"/>
        <end position="198"/>
    </location>
</feature>
<keyword evidence="3" id="KW-1185">Reference proteome</keyword>
<reference evidence="2 3" key="1">
    <citation type="submission" date="2024-02" db="EMBL/GenBank/DDBJ databases">
        <authorList>
            <person name="Daric V."/>
            <person name="Darras S."/>
        </authorList>
    </citation>
    <scope>NUCLEOTIDE SEQUENCE [LARGE SCALE GENOMIC DNA]</scope>
</reference>
<proteinExistence type="predicted"/>
<dbReference type="PROSITE" id="PS50206">
    <property type="entry name" value="RHODANESE_3"/>
    <property type="match status" value="1"/>
</dbReference>
<dbReference type="PANTHER" id="PTHR44086:SF10">
    <property type="entry name" value="THIOSULFATE SULFURTRANSFERASE_RHODANESE-LIKE DOMAIN-CONTAINING PROTEIN 3"/>
    <property type="match status" value="1"/>
</dbReference>
<protein>
    <recommendedName>
        <fullName evidence="1">Rhodanese domain-containing protein</fullName>
    </recommendedName>
</protein>
<dbReference type="SUPFAM" id="SSF52821">
    <property type="entry name" value="Rhodanese/Cell cycle control phosphatase"/>
    <property type="match status" value="1"/>
</dbReference>
<evidence type="ECO:0000313" key="3">
    <source>
        <dbReference type="Proteomes" id="UP001642483"/>
    </source>
</evidence>
<accession>A0ABP0GGT0</accession>
<dbReference type="EMBL" id="CAWYQH010000112">
    <property type="protein sequence ID" value="CAK8690004.1"/>
    <property type="molecule type" value="Genomic_DNA"/>
</dbReference>
<comment type="caution">
    <text evidence="2">The sequence shown here is derived from an EMBL/GenBank/DDBJ whole genome shotgun (WGS) entry which is preliminary data.</text>
</comment>
<dbReference type="InterPro" id="IPR001763">
    <property type="entry name" value="Rhodanese-like_dom"/>
</dbReference>
<dbReference type="InterPro" id="IPR036873">
    <property type="entry name" value="Rhodanese-like_dom_sf"/>
</dbReference>
<evidence type="ECO:0000313" key="2">
    <source>
        <dbReference type="EMBL" id="CAK8690004.1"/>
    </source>
</evidence>
<dbReference type="Proteomes" id="UP001642483">
    <property type="component" value="Unassembled WGS sequence"/>
</dbReference>
<evidence type="ECO:0000259" key="1">
    <source>
        <dbReference type="PROSITE" id="PS50206"/>
    </source>
</evidence>